<dbReference type="GO" id="GO:0005829">
    <property type="term" value="C:cytosol"/>
    <property type="evidence" value="ECO:0007669"/>
    <property type="project" value="TreeGrafter"/>
</dbReference>
<evidence type="ECO:0000313" key="1">
    <source>
        <dbReference type="EMBL" id="MBO1108363.1"/>
    </source>
</evidence>
<reference evidence="1" key="1">
    <citation type="submission" date="2021-03" db="EMBL/GenBank/DDBJ databases">
        <title>Plesiomonas shigelloides zfcc0051, isolated from zebrafish feces.</title>
        <authorList>
            <person name="Vanderhoek Z."/>
            <person name="Gaulke C."/>
        </authorList>
    </citation>
    <scope>NUCLEOTIDE SEQUENCE</scope>
    <source>
        <strain evidence="1">Zfcc0051</strain>
    </source>
</reference>
<sequence>MSTPIAWINELTDLSDSLTDFAEEITLFAQQLGISVEDYQADHIAVRCNSVATADRWRNGFLRFADLLSEKQINGRPICLFSLHEPLQIGPWQIDCIELPYPSNKHYAREGWEHVELVVPSSAQTIPELEQAIQEALPSLTAVMADPAAHGVRYKASSPQAEDEQLANPTLAFSREHLTLKIHPLSIRAVIENKKTSFVTN</sequence>
<dbReference type="RefSeq" id="WP_039046183.1">
    <property type="nucleotide sequence ID" value="NZ_JAFNAA010000008.1"/>
</dbReference>
<dbReference type="Pfam" id="PF06185">
    <property type="entry name" value="YecM"/>
    <property type="match status" value="1"/>
</dbReference>
<dbReference type="Proteomes" id="UP000664658">
    <property type="component" value="Unassembled WGS sequence"/>
</dbReference>
<evidence type="ECO:0000313" key="2">
    <source>
        <dbReference type="Proteomes" id="UP000664658"/>
    </source>
</evidence>
<accession>A0A8I1W6L1</accession>
<dbReference type="InterPro" id="IPR029068">
    <property type="entry name" value="Glyas_Bleomycin-R_OHBP_Dase"/>
</dbReference>
<gene>
    <name evidence="1" type="ORF">J2R62_09025</name>
</gene>
<name>A0A8I1W6L1_PLESH</name>
<dbReference type="PANTHER" id="PTHR37519:SF1">
    <property type="entry name" value="DIHYDROXYBIPHENYL DIOXYGENASE DOMAIN-CONTAINING PROTEIN"/>
    <property type="match status" value="1"/>
</dbReference>
<dbReference type="Gene3D" id="3.10.180.10">
    <property type="entry name" value="2,3-Dihydroxybiphenyl 1,2-Dioxygenase, domain 1"/>
    <property type="match status" value="1"/>
</dbReference>
<dbReference type="EMBL" id="JAFNAA010000008">
    <property type="protein sequence ID" value="MBO1108363.1"/>
    <property type="molecule type" value="Genomic_DNA"/>
</dbReference>
<dbReference type="InterPro" id="IPR010393">
    <property type="entry name" value="DUF991_YecM-like"/>
</dbReference>
<dbReference type="SUPFAM" id="SSF54593">
    <property type="entry name" value="Glyoxalase/Bleomycin resistance protein/Dihydroxybiphenyl dioxygenase"/>
    <property type="match status" value="1"/>
</dbReference>
<dbReference type="AlphaFoldDB" id="A0A8I1W6L1"/>
<proteinExistence type="predicted"/>
<dbReference type="PANTHER" id="PTHR37519">
    <property type="match status" value="1"/>
</dbReference>
<organism evidence="1 2">
    <name type="scientific">Plesiomonas shigelloides</name>
    <name type="common">Aeromonas shigelloides</name>
    <dbReference type="NCBI Taxonomy" id="703"/>
    <lineage>
        <taxon>Bacteria</taxon>
        <taxon>Pseudomonadati</taxon>
        <taxon>Pseudomonadota</taxon>
        <taxon>Gammaproteobacteria</taxon>
        <taxon>Enterobacterales</taxon>
        <taxon>Enterobacteriaceae</taxon>
        <taxon>Plesiomonas</taxon>
    </lineage>
</organism>
<protein>
    <submittedName>
        <fullName evidence="1">VOC family protein</fullName>
    </submittedName>
</protein>
<comment type="caution">
    <text evidence="1">The sequence shown here is derived from an EMBL/GenBank/DDBJ whole genome shotgun (WGS) entry which is preliminary data.</text>
</comment>